<dbReference type="Proteomes" id="UP000557842">
    <property type="component" value="Unassembled WGS sequence"/>
</dbReference>
<dbReference type="EMBL" id="AABQDW010000037">
    <property type="protein sequence ID" value="EAI5408776.1"/>
    <property type="molecule type" value="Genomic_DNA"/>
</dbReference>
<name>A0A5L8JRR2_CAMFE</name>
<reference evidence="1 3" key="1">
    <citation type="submission" date="2018-05" db="EMBL/GenBank/DDBJ databases">
        <authorList>
            <consortium name="PulseNet: The National Subtyping Network for Foodborne Disease Surveillance"/>
            <person name="Tarr C.L."/>
            <person name="Trees E."/>
            <person name="Katz L.S."/>
            <person name="Carleton-Romer H.A."/>
            <person name="Stroika S."/>
            <person name="Kucerova Z."/>
            <person name="Roache K.F."/>
            <person name="Sabol A.L."/>
            <person name="Besser J."/>
            <person name="Gerner-Smidt P."/>
        </authorList>
    </citation>
    <scope>NUCLEOTIDE SEQUENCE [LARGE SCALE GENOMIC DNA]</scope>
    <source>
        <strain evidence="1 3">2016D-0221</strain>
        <strain evidence="2">D4313</strain>
    </source>
</reference>
<evidence type="ECO:0000313" key="3">
    <source>
        <dbReference type="Proteomes" id="UP000557842"/>
    </source>
</evidence>
<evidence type="ECO:0000313" key="1">
    <source>
        <dbReference type="EMBL" id="EAI5408776.1"/>
    </source>
</evidence>
<accession>A0A5L8JRR2</accession>
<gene>
    <name evidence="2" type="ORF">AAH24_08750</name>
    <name evidence="1" type="ORF">BVH53_08765</name>
</gene>
<organism evidence="1 3">
    <name type="scientific">Campylobacter fetus</name>
    <dbReference type="NCBI Taxonomy" id="196"/>
    <lineage>
        <taxon>Bacteria</taxon>
        <taxon>Pseudomonadati</taxon>
        <taxon>Campylobacterota</taxon>
        <taxon>Epsilonproteobacteria</taxon>
        <taxon>Campylobacterales</taxon>
        <taxon>Campylobacteraceae</taxon>
        <taxon>Campylobacter</taxon>
    </lineage>
</organism>
<dbReference type="RefSeq" id="WP_065844241.1">
    <property type="nucleotide sequence ID" value="NZ_AABUZP020000005.1"/>
</dbReference>
<dbReference type="AlphaFoldDB" id="A0A5L8JRR2"/>
<comment type="caution">
    <text evidence="1">The sequence shown here is derived from an EMBL/GenBank/DDBJ whole genome shotgun (WGS) entry which is preliminary data.</text>
</comment>
<proteinExistence type="predicted"/>
<dbReference type="EMBL" id="AACCXM010000024">
    <property type="protein sequence ID" value="EAK0469438.1"/>
    <property type="molecule type" value="Genomic_DNA"/>
</dbReference>
<sequence length="156" mass="17996">MIKKLTDKRLSEITKIPCGTIAGWKRSDGYKKDIYLFFKNLDPEFLIENFGAKTPIIPLLDKEVVGAIGISQGTLYGWKNGKGHRKKLYDFIAQFSAKEILDICAKEKDSINDKTLSKITKIPYQTLQGWKKYEDRQVLYKLLKSFTQEELSSFFS</sequence>
<evidence type="ECO:0000313" key="2">
    <source>
        <dbReference type="EMBL" id="EAK0469438.1"/>
    </source>
</evidence>
<protein>
    <submittedName>
        <fullName evidence="1">Uncharacterized protein</fullName>
    </submittedName>
</protein>